<feature type="region of interest" description="Disordered" evidence="5">
    <location>
        <begin position="1"/>
        <end position="22"/>
    </location>
</feature>
<proteinExistence type="predicted"/>
<dbReference type="CDD" id="cd15489">
    <property type="entry name" value="PHD_SF"/>
    <property type="match status" value="1"/>
</dbReference>
<accession>A0A165E1D2</accession>
<name>A0A165E1D2_9APHY</name>
<dbReference type="SUPFAM" id="SSF144232">
    <property type="entry name" value="HIT/MYND zinc finger-like"/>
    <property type="match status" value="1"/>
</dbReference>
<gene>
    <name evidence="7" type="ORF">LAESUDRAFT_700931</name>
</gene>
<dbReference type="OrthoDB" id="432970at2759"/>
<dbReference type="SUPFAM" id="SSF48403">
    <property type="entry name" value="Ankyrin repeat"/>
    <property type="match status" value="1"/>
</dbReference>
<evidence type="ECO:0000313" key="7">
    <source>
        <dbReference type="EMBL" id="KZT06061.1"/>
    </source>
</evidence>
<dbReference type="GeneID" id="63823460"/>
<sequence length="354" mass="40199">MPDNDNSSTNATPLNFSDPELQEKVHVLSSQAEPKDGRPIEELLRSTGSLQGHEALRLRRWFSAHRLDAIHDLNEYGRSLFEGDFARVKADWFGRLAKLLPETNSEFVAREAAVQDLLALRWGETRVPIYTLLLLGTLHHPDARLHLLDIARWLVSEVNLPVEAEDICGSTALYHALSTKPAFDPEFAQILYDAGGDVNHRNRYGATAAHDITLIWEPRNAELVQRAADALAWYLERGGNIDIKDNDGLTARMCVDSTRKLASRGVEHMATWDVVDREDKRRRRMRDEICTFCGRGSEGENVLLVCSRCKKAPYCSPPRQCQLYDWPRHRKLCKPHKPSSHQSASKYFGAQLHE</sequence>
<dbReference type="STRING" id="1314785.A0A165E1D2"/>
<dbReference type="GO" id="GO:0008270">
    <property type="term" value="F:zinc ion binding"/>
    <property type="evidence" value="ECO:0007669"/>
    <property type="project" value="UniProtKB-KW"/>
</dbReference>
<reference evidence="7 8" key="1">
    <citation type="journal article" date="2016" name="Mol. Biol. Evol.">
        <title>Comparative Genomics of Early-Diverging Mushroom-Forming Fungi Provides Insights into the Origins of Lignocellulose Decay Capabilities.</title>
        <authorList>
            <person name="Nagy L.G."/>
            <person name="Riley R."/>
            <person name="Tritt A."/>
            <person name="Adam C."/>
            <person name="Daum C."/>
            <person name="Floudas D."/>
            <person name="Sun H."/>
            <person name="Yadav J.S."/>
            <person name="Pangilinan J."/>
            <person name="Larsson K.H."/>
            <person name="Matsuura K."/>
            <person name="Barry K."/>
            <person name="Labutti K."/>
            <person name="Kuo R."/>
            <person name="Ohm R.A."/>
            <person name="Bhattacharya S.S."/>
            <person name="Shirouzu T."/>
            <person name="Yoshinaga Y."/>
            <person name="Martin F.M."/>
            <person name="Grigoriev I.V."/>
            <person name="Hibbett D.S."/>
        </authorList>
    </citation>
    <scope>NUCLEOTIDE SEQUENCE [LARGE SCALE GENOMIC DNA]</scope>
    <source>
        <strain evidence="7 8">93-53</strain>
    </source>
</reference>
<dbReference type="Proteomes" id="UP000076871">
    <property type="component" value="Unassembled WGS sequence"/>
</dbReference>
<evidence type="ECO:0000256" key="5">
    <source>
        <dbReference type="SAM" id="MobiDB-lite"/>
    </source>
</evidence>
<feature type="compositionally biased region" description="Polar residues" evidence="5">
    <location>
        <begin position="1"/>
        <end position="15"/>
    </location>
</feature>
<evidence type="ECO:0000256" key="4">
    <source>
        <dbReference type="PROSITE-ProRule" id="PRU00134"/>
    </source>
</evidence>
<evidence type="ECO:0000256" key="3">
    <source>
        <dbReference type="ARBA" id="ARBA00022833"/>
    </source>
</evidence>
<evidence type="ECO:0000313" key="8">
    <source>
        <dbReference type="Proteomes" id="UP000076871"/>
    </source>
</evidence>
<organism evidence="7 8">
    <name type="scientific">Laetiporus sulphureus 93-53</name>
    <dbReference type="NCBI Taxonomy" id="1314785"/>
    <lineage>
        <taxon>Eukaryota</taxon>
        <taxon>Fungi</taxon>
        <taxon>Dikarya</taxon>
        <taxon>Basidiomycota</taxon>
        <taxon>Agaricomycotina</taxon>
        <taxon>Agaricomycetes</taxon>
        <taxon>Polyporales</taxon>
        <taxon>Laetiporus</taxon>
    </lineage>
</organism>
<dbReference type="Gene3D" id="1.25.40.20">
    <property type="entry name" value="Ankyrin repeat-containing domain"/>
    <property type="match status" value="1"/>
</dbReference>
<dbReference type="Pfam" id="PF01753">
    <property type="entry name" value="zf-MYND"/>
    <property type="match status" value="1"/>
</dbReference>
<dbReference type="RefSeq" id="XP_040763801.1">
    <property type="nucleotide sequence ID" value="XM_040906431.1"/>
</dbReference>
<evidence type="ECO:0000256" key="2">
    <source>
        <dbReference type="ARBA" id="ARBA00022771"/>
    </source>
</evidence>
<keyword evidence="3" id="KW-0862">Zinc</keyword>
<evidence type="ECO:0000256" key="1">
    <source>
        <dbReference type="ARBA" id="ARBA00022723"/>
    </source>
</evidence>
<dbReference type="PROSITE" id="PS50865">
    <property type="entry name" value="ZF_MYND_2"/>
    <property type="match status" value="1"/>
</dbReference>
<keyword evidence="2 4" id="KW-0863">Zinc-finger</keyword>
<protein>
    <recommendedName>
        <fullName evidence="6">MYND-type domain-containing protein</fullName>
    </recommendedName>
</protein>
<dbReference type="InParanoid" id="A0A165E1D2"/>
<feature type="domain" description="MYND-type" evidence="6">
    <location>
        <begin position="290"/>
        <end position="333"/>
    </location>
</feature>
<dbReference type="EMBL" id="KV427626">
    <property type="protein sequence ID" value="KZT06061.1"/>
    <property type="molecule type" value="Genomic_DNA"/>
</dbReference>
<feature type="region of interest" description="Disordered" evidence="5">
    <location>
        <begin position="334"/>
        <end position="354"/>
    </location>
</feature>
<dbReference type="AlphaFoldDB" id="A0A165E1D2"/>
<dbReference type="InterPro" id="IPR036770">
    <property type="entry name" value="Ankyrin_rpt-contain_sf"/>
</dbReference>
<keyword evidence="8" id="KW-1185">Reference proteome</keyword>
<evidence type="ECO:0000259" key="6">
    <source>
        <dbReference type="PROSITE" id="PS50865"/>
    </source>
</evidence>
<dbReference type="InterPro" id="IPR002893">
    <property type="entry name" value="Znf_MYND"/>
</dbReference>
<dbReference type="Gene3D" id="6.10.140.2220">
    <property type="match status" value="1"/>
</dbReference>
<keyword evidence="1" id="KW-0479">Metal-binding</keyword>